<dbReference type="Gene3D" id="3.40.50.1820">
    <property type="entry name" value="alpha/beta hydrolase"/>
    <property type="match status" value="1"/>
</dbReference>
<keyword evidence="1 3" id="KW-0378">Hydrolase</keyword>
<dbReference type="Pfam" id="PF07859">
    <property type="entry name" value="Abhydrolase_3"/>
    <property type="match status" value="1"/>
</dbReference>
<evidence type="ECO:0000313" key="4">
    <source>
        <dbReference type="Proteomes" id="UP000249402"/>
    </source>
</evidence>
<dbReference type="GeneID" id="37227646"/>
<dbReference type="GO" id="GO:0016787">
    <property type="term" value="F:hydrolase activity"/>
    <property type="evidence" value="ECO:0007669"/>
    <property type="project" value="UniProtKB-KW"/>
</dbReference>
<dbReference type="STRING" id="1448316.A0A395GWX5"/>
<dbReference type="PANTHER" id="PTHR48081:SF7">
    <property type="entry name" value="ALPHA_BETA HYDROLASE FOLD-3 DOMAIN-CONTAINING PROTEIN"/>
    <property type="match status" value="1"/>
</dbReference>
<proteinExistence type="predicted"/>
<dbReference type="PANTHER" id="PTHR48081">
    <property type="entry name" value="AB HYDROLASE SUPERFAMILY PROTEIN C4A8.06C"/>
    <property type="match status" value="1"/>
</dbReference>
<dbReference type="InterPro" id="IPR050300">
    <property type="entry name" value="GDXG_lipolytic_enzyme"/>
</dbReference>
<dbReference type="Proteomes" id="UP000249402">
    <property type="component" value="Unassembled WGS sequence"/>
</dbReference>
<name>A0A395GWX5_9EURO</name>
<gene>
    <name evidence="3" type="ORF">BO80DRAFT_466377</name>
</gene>
<accession>A0A395GWX5</accession>
<dbReference type="VEuPathDB" id="FungiDB:BO80DRAFT_466377"/>
<protein>
    <submittedName>
        <fullName evidence="3">Alpha/beta-hydrolase</fullName>
    </submittedName>
</protein>
<evidence type="ECO:0000256" key="1">
    <source>
        <dbReference type="ARBA" id="ARBA00022801"/>
    </source>
</evidence>
<dbReference type="EMBL" id="KZ824448">
    <property type="protein sequence ID" value="RAK99187.1"/>
    <property type="molecule type" value="Genomic_DNA"/>
</dbReference>
<evidence type="ECO:0000259" key="2">
    <source>
        <dbReference type="Pfam" id="PF07859"/>
    </source>
</evidence>
<keyword evidence="4" id="KW-1185">Reference proteome</keyword>
<reference evidence="3 4" key="1">
    <citation type="submission" date="2018-02" db="EMBL/GenBank/DDBJ databases">
        <title>The genomes of Aspergillus section Nigri reveals drivers in fungal speciation.</title>
        <authorList>
            <consortium name="DOE Joint Genome Institute"/>
            <person name="Vesth T.C."/>
            <person name="Nybo J."/>
            <person name="Theobald S."/>
            <person name="Brandl J."/>
            <person name="Frisvad J.C."/>
            <person name="Nielsen K.F."/>
            <person name="Lyhne E.K."/>
            <person name="Kogle M.E."/>
            <person name="Kuo A."/>
            <person name="Riley R."/>
            <person name="Clum A."/>
            <person name="Nolan M."/>
            <person name="Lipzen A."/>
            <person name="Salamov A."/>
            <person name="Henrissat B."/>
            <person name="Wiebenga A."/>
            <person name="De vries R.P."/>
            <person name="Grigoriev I.V."/>
            <person name="Mortensen U.H."/>
            <person name="Andersen M.R."/>
            <person name="Baker S.E."/>
        </authorList>
    </citation>
    <scope>NUCLEOTIDE SEQUENCE [LARGE SCALE GENOMIC DNA]</scope>
    <source>
        <strain evidence="3 4">CBS 121593</strain>
    </source>
</reference>
<dbReference type="InterPro" id="IPR013094">
    <property type="entry name" value="AB_hydrolase_3"/>
</dbReference>
<organism evidence="3 4">
    <name type="scientific">Aspergillus ibericus CBS 121593</name>
    <dbReference type="NCBI Taxonomy" id="1448316"/>
    <lineage>
        <taxon>Eukaryota</taxon>
        <taxon>Fungi</taxon>
        <taxon>Dikarya</taxon>
        <taxon>Ascomycota</taxon>
        <taxon>Pezizomycotina</taxon>
        <taxon>Eurotiomycetes</taxon>
        <taxon>Eurotiomycetidae</taxon>
        <taxon>Eurotiales</taxon>
        <taxon>Aspergillaceae</taxon>
        <taxon>Aspergillus</taxon>
        <taxon>Aspergillus subgen. Circumdati</taxon>
    </lineage>
</organism>
<dbReference type="OrthoDB" id="5354320at2759"/>
<dbReference type="InterPro" id="IPR029058">
    <property type="entry name" value="AB_hydrolase_fold"/>
</dbReference>
<sequence>MDFENPSHLRAAAQKLRSEDDPVKGPIWVSKFTIPKPIKDTSRDLLLALIDMLNDKHVRYDRPDSQPLSFEWVGLRNNVGMDTPQPSLSEVETFQRLNSETQRPLAILYLYGGTFTLNTPSCYRKTASFLAKATGSKVLMVHQRLAPQNPFPAALLDVFQAYLTLLAPPPGSPHEAIPPSSIVVTGDSSGTCLALSLLQILLRLQRQEKSIVFHGQTIQPTVPAGLTLVRPITELTNSLPSYERNMHTDIFPVPVEKLPFLQPGFPTCSIWPTQPPRADLYCEAGMLAHPMVSPAASEDWSGSCPIWMASGQEQTIDAALLIAQVAHSQGVSVTHQEYENMPHTFFFFFRHAPQTKKLMGDWVQAILRFSRGEKPASSASYVQAKGLVVEPKDIERLVPFSVAELRELMWKKTFGFKVPLFHREGRASL</sequence>
<feature type="domain" description="Alpha/beta hydrolase fold-3" evidence="2">
    <location>
        <begin position="107"/>
        <end position="346"/>
    </location>
</feature>
<dbReference type="AlphaFoldDB" id="A0A395GWX5"/>
<evidence type="ECO:0000313" key="3">
    <source>
        <dbReference type="EMBL" id="RAK99187.1"/>
    </source>
</evidence>
<dbReference type="SUPFAM" id="SSF53474">
    <property type="entry name" value="alpha/beta-Hydrolases"/>
    <property type="match status" value="1"/>
</dbReference>
<dbReference type="RefSeq" id="XP_025573515.1">
    <property type="nucleotide sequence ID" value="XM_025722781.1"/>
</dbReference>